<keyword evidence="14" id="KW-0413">Isomerase</keyword>
<dbReference type="GO" id="GO:0030658">
    <property type="term" value="C:transport vesicle membrane"/>
    <property type="evidence" value="ECO:0007669"/>
    <property type="project" value="UniProtKB-SubCell"/>
</dbReference>
<dbReference type="InterPro" id="IPR022140">
    <property type="entry name" value="Kinesin-like_KIF1-typ"/>
</dbReference>
<dbReference type="GO" id="GO:0005874">
    <property type="term" value="C:microtubule"/>
    <property type="evidence" value="ECO:0007669"/>
    <property type="project" value="UniProtKB-KW"/>
</dbReference>
<feature type="compositionally biased region" description="Polar residues" evidence="21">
    <location>
        <begin position="1581"/>
        <end position="1604"/>
    </location>
</feature>
<feature type="region of interest" description="Disordered" evidence="21">
    <location>
        <begin position="1490"/>
        <end position="1527"/>
    </location>
</feature>
<dbReference type="PANTHER" id="PTHR47117:SF10">
    <property type="entry name" value="KINESIN-LIKE PROTEIN KIF1B"/>
    <property type="match status" value="1"/>
</dbReference>
<dbReference type="Gene3D" id="3.40.850.10">
    <property type="entry name" value="Kinesin motor domain"/>
    <property type="match status" value="1"/>
</dbReference>
<dbReference type="PRINTS" id="PR00380">
    <property type="entry name" value="KINESINHEAVY"/>
</dbReference>
<feature type="region of interest" description="Disordered" evidence="21">
    <location>
        <begin position="1563"/>
        <end position="1604"/>
    </location>
</feature>
<feature type="compositionally biased region" description="Basic and acidic residues" evidence="21">
    <location>
        <begin position="1041"/>
        <end position="1052"/>
    </location>
</feature>
<evidence type="ECO:0000256" key="16">
    <source>
        <dbReference type="ARBA" id="ARBA00034103"/>
    </source>
</evidence>
<keyword evidence="4" id="KW-0963">Cytoplasm</keyword>
<keyword evidence="12 19" id="KW-0505">Motor protein</keyword>
<dbReference type="Pfam" id="PF00169">
    <property type="entry name" value="PH"/>
    <property type="match status" value="1"/>
</dbReference>
<evidence type="ECO:0000256" key="14">
    <source>
        <dbReference type="ARBA" id="ARBA00023235"/>
    </source>
</evidence>
<dbReference type="GO" id="GO:0045202">
    <property type="term" value="C:synapse"/>
    <property type="evidence" value="ECO:0007669"/>
    <property type="project" value="UniProtKB-SubCell"/>
</dbReference>
<evidence type="ECO:0000256" key="2">
    <source>
        <dbReference type="ARBA" id="ARBA00004250"/>
    </source>
</evidence>
<dbReference type="FunFam" id="2.60.200.20:FF:000001">
    <property type="entry name" value="Kinesin family member 1B"/>
    <property type="match status" value="1"/>
</dbReference>
<comment type="catalytic activity">
    <reaction evidence="17">
        <text>ATP + H2O + a kinesin associated with a microtubule at position (n) = ADP + phosphate a kinesin associated with a microtubule at position (n+1, toward the plus end).</text>
        <dbReference type="EC" id="5.6.1.3"/>
    </reaction>
</comment>
<dbReference type="Pfam" id="PF00498">
    <property type="entry name" value="FHA"/>
    <property type="match status" value="1"/>
</dbReference>
<comment type="subcellular location">
    <subcellularLocation>
        <location evidence="1">Cytoplasm</location>
        <location evidence="1">Cytoskeleton</location>
    </subcellularLocation>
    <subcellularLocation>
        <location evidence="2">Cytoplasmic vesicle</location>
        <location evidence="2">Secretory vesicle membrane</location>
    </subcellularLocation>
    <subcellularLocation>
        <location evidence="16">Synapse</location>
    </subcellularLocation>
</comment>
<keyword evidence="10 20" id="KW-0175">Coiled coil</keyword>
<feature type="domain" description="PH" evidence="22">
    <location>
        <begin position="1656"/>
        <end position="1754"/>
    </location>
</feature>
<evidence type="ECO:0000256" key="9">
    <source>
        <dbReference type="ARBA" id="ARBA00023018"/>
    </source>
</evidence>
<sequence>MSSVKVAVRVRPFNNREIAHQSQCIIEMDGYTTTITNPKAGPKEQKTKRYNYDYSYWSHTTPDDPNFASQKRVYDDIGIEMLDHAFEGYNVCIFAYGQTGSGKSYTMMGRNETGEAGIIPQLCEDLFRRMVNNMSRDEDLKYSVEVSYMEIYCERVRDLLNPKNKNHLRVREHPLLGPYVEDLSKLAVTSYKDINDLMDEGNKARTVAATNMNETSSRSHAVFTIVFTQKRFDKTTKMTGEKVSKISLVDLAGSERADSTGATGTRLKEGANINKSLTTLGKVISALAEISSLPTNHKKRRKADFIPYRDSVLTWLLKENLGGNSKTAMVAALSPADINYDETLSTLRYADRAKQIVCKAIINEDPNAKLIRELKEEVQRLRELLTSEGIEILDGNQVSRSRKSSVMMDDGEDAYERLKESEKLIKELNETWEEKLRRTEAVRQQREAVLAEMGVALREDGGTLGVFSPKKTPHLVNLNEDPLMSECLLYYLKDGITRLGRHDAKVLQDIQLNGELILDEHCMFENIEGVVKLISSNDAIVYLNGKKITEPTILKTGSRVILGKSHVFRFNHPEQAKILSAQKASMTLDLPPMSREKRENVEKKSPGDMETPGPLISSYLKDLKSSWSSDSDCDFENVLKACETVDWQYAQLELLEKQGIDLRQEMEKRVNEMEEQYRKEREEAEQAFEQQRKDYESKIQVLQEQVERQSMMSSQYTTGDDIGEDEEDEAFEEECKWTEREYQLAEWAYRKWRYHQFTCLRDDLWGSAVILKEANAISTELKKKVQFQFVLLTDTLYSPLAPDLLPDDAKDMERPYPHTIVAVEVQDQKNGATHYWSMEKLRQRLELMREIYDEDRDNSPDTPEQAPENLFQCWSACSNPKYFNFANLLPSRHRLELMREMYHNEADLSPTSPDPGIDNITGGDPFYDRFPWFRLVGRAFVYISNLYHAVPLVYTVAIVSEKGDVKGHLRVGVQIVAENEENPPGIKQSGKAKISFNDEEYFTKKLNLKPIGGSSSKLSAISQEEVRFVEGQGQSSDSSNTDEKPQESRTEILKPSILDQSKALLELNESELPAHLKLGSQLTFRVTVLQAAGISPEYADIFCQFNFLHRHDEAFSTEPLKNTGKGHPLGFYHVQNFTTTVTKSLIDYFKTQPIVFEVFGHYQQHPLHDQAKDTANVRPPPKHSFPPTLPVSKPVPSPKYGVIQMPSASQIHTKYDLLVGFEICELAHDGEYHPTVVDHSEGMPCAGTYLLHQGIQRRIAVTIVHENGPELIWRDIQELVVGRIRNTPECTELDTAHSVLSLGLFPAHYIQQPGDDRVFFRFEAAWDSSLHNSALLNRVTPYGEKVYMTITAYLEVENCSQPACITKDLCLVIYGRDAKISVPSSRFRSLRSLFGSGFSKNQDVNKVTGVYELILRRSNDSGSPGAQRRQRKVVDTSSTYVRGEENLQGWRPRGDSLILEHQWELEKLTRLEMVEKARHLLMLRDKLSEQTKGSDLTKKDKDVTNMTQKASGEKASTEQNKTEKEMVSGELRIDTSMEGDLSEKEMALASKCVRFMTQGRLPLNPLTPKNTEPPVCDLTPTDGSDVQSSSESDRMTNSLASSNASEPLFRPMTLDVGKSSSSYSMYSIASEASDRSPMKGEELLIPEVEEIRVSPIVSRKGYLNFLEEKTSGWIKRFVAVRRPYVYIYNSEKDPVERGLINLTTAEITYSEDQQAMLKTLNTFSVMTKHRGFLIQSLDDKDFHDWLYAINPLLAGQIRSKLSRRKLSVRT</sequence>
<evidence type="ECO:0000256" key="8">
    <source>
        <dbReference type="ARBA" id="ARBA00022840"/>
    </source>
</evidence>
<evidence type="ECO:0000256" key="6">
    <source>
        <dbReference type="ARBA" id="ARBA00022701"/>
    </source>
</evidence>
<evidence type="ECO:0000256" key="10">
    <source>
        <dbReference type="ARBA" id="ARBA00023054"/>
    </source>
</evidence>
<dbReference type="GO" id="GO:0010970">
    <property type="term" value="P:transport along microtubule"/>
    <property type="evidence" value="ECO:0007669"/>
    <property type="project" value="UniProtKB-ARBA"/>
</dbReference>
<evidence type="ECO:0000256" key="15">
    <source>
        <dbReference type="ARBA" id="ARBA00023329"/>
    </source>
</evidence>
<dbReference type="RefSeq" id="XP_023931636.1">
    <property type="nucleotide sequence ID" value="XM_024075868.1"/>
</dbReference>
<dbReference type="Pfam" id="PF12473">
    <property type="entry name" value="DUF3694"/>
    <property type="match status" value="1"/>
</dbReference>
<reference evidence="25" key="2">
    <citation type="submission" date="2025-08" db="UniProtKB">
        <authorList>
            <consortium name="RefSeq"/>
        </authorList>
    </citation>
    <scope>IDENTIFICATION</scope>
</reference>
<dbReference type="KEGG" id="lak:106162045"/>
<feature type="region of interest" description="Disordered" evidence="21">
    <location>
        <begin position="593"/>
        <end position="614"/>
    </location>
</feature>
<dbReference type="GO" id="GO:0005524">
    <property type="term" value="F:ATP binding"/>
    <property type="evidence" value="ECO:0007669"/>
    <property type="project" value="UniProtKB-UniRule"/>
</dbReference>
<dbReference type="Pfam" id="PF16183">
    <property type="entry name" value="Kinesin_assoc"/>
    <property type="match status" value="2"/>
</dbReference>
<dbReference type="InParanoid" id="A0A2R2MN45"/>
<proteinExistence type="inferred from homology"/>
<dbReference type="InterPro" id="IPR027417">
    <property type="entry name" value="P-loop_NTPase"/>
</dbReference>
<dbReference type="InterPro" id="IPR019821">
    <property type="entry name" value="Kinesin_motor_CS"/>
</dbReference>
<dbReference type="SUPFAM" id="SSF50729">
    <property type="entry name" value="PH domain-like"/>
    <property type="match status" value="1"/>
</dbReference>
<dbReference type="CDD" id="cd22705">
    <property type="entry name" value="FHA_KIF1"/>
    <property type="match status" value="1"/>
</dbReference>
<name>A0A2R2MN45_LINAN</name>
<evidence type="ECO:0000256" key="21">
    <source>
        <dbReference type="SAM" id="MobiDB-lite"/>
    </source>
</evidence>
<keyword evidence="7 19" id="KW-0547">Nucleotide-binding</keyword>
<evidence type="ECO:0000256" key="18">
    <source>
        <dbReference type="ARBA" id="ARBA00066390"/>
    </source>
</evidence>
<feature type="coiled-coil region" evidence="20">
    <location>
        <begin position="367"/>
        <end position="438"/>
    </location>
</feature>
<evidence type="ECO:0000256" key="4">
    <source>
        <dbReference type="ARBA" id="ARBA00022490"/>
    </source>
</evidence>
<dbReference type="InterPro" id="IPR022164">
    <property type="entry name" value="Kinesin-like"/>
</dbReference>
<evidence type="ECO:0000256" key="17">
    <source>
        <dbReference type="ARBA" id="ARBA00050273"/>
    </source>
</evidence>
<dbReference type="InterPro" id="IPR001752">
    <property type="entry name" value="Kinesin_motor_dom"/>
</dbReference>
<keyword evidence="9" id="KW-0770">Synapse</keyword>
<dbReference type="FunFam" id="2.30.29.30:FF:000023">
    <property type="entry name" value="Kinesin family member 1B"/>
    <property type="match status" value="1"/>
</dbReference>
<dbReference type="CDD" id="cd01365">
    <property type="entry name" value="KISc_KIF1A_KIF1B"/>
    <property type="match status" value="1"/>
</dbReference>
<dbReference type="FunCoup" id="A0A2R2MN45">
    <property type="interactions" value="198"/>
</dbReference>
<dbReference type="InterPro" id="IPR032405">
    <property type="entry name" value="Kinesin_assoc"/>
</dbReference>
<feature type="compositionally biased region" description="Basic and acidic residues" evidence="21">
    <location>
        <begin position="1511"/>
        <end position="1527"/>
    </location>
</feature>
<reference evidence="25" key="1">
    <citation type="journal article" date="2015" name="Nat. Commun.">
        <title>The Lingula genome provides insights into brachiopod evolution and the origin of phosphate biomineralization.</title>
        <authorList>
            <person name="Luo Y.J."/>
            <person name="Takeuchi T."/>
            <person name="Koyanagi R."/>
            <person name="Yamada L."/>
            <person name="Kanda M."/>
            <person name="Khalturina M."/>
            <person name="Fujie M."/>
            <person name="Yamasaki S.I."/>
            <person name="Endo K."/>
            <person name="Satoh N."/>
        </authorList>
    </citation>
    <scope>NUCLEOTIDE SEQUENCE</scope>
</reference>
<dbReference type="FunFam" id="3.40.850.10:FF:000004">
    <property type="entry name" value="Kinesin-like protein isoform 2"/>
    <property type="match status" value="1"/>
</dbReference>
<evidence type="ECO:0000256" key="12">
    <source>
        <dbReference type="ARBA" id="ARBA00023175"/>
    </source>
</evidence>
<dbReference type="Gene3D" id="2.60.200.20">
    <property type="match status" value="1"/>
</dbReference>
<evidence type="ECO:0000256" key="13">
    <source>
        <dbReference type="ARBA" id="ARBA00023212"/>
    </source>
</evidence>
<dbReference type="CDD" id="cd01233">
    <property type="entry name" value="PH_KIFIA_KIFIB"/>
    <property type="match status" value="1"/>
</dbReference>
<dbReference type="InterPro" id="IPR001849">
    <property type="entry name" value="PH_domain"/>
</dbReference>
<dbReference type="InterPro" id="IPR049780">
    <property type="entry name" value="PH_KIFIA_KIFIB"/>
</dbReference>
<dbReference type="InterPro" id="IPR000253">
    <property type="entry name" value="FHA_dom"/>
</dbReference>
<dbReference type="GO" id="GO:0008574">
    <property type="term" value="F:plus-end-directed microtubule motor activity"/>
    <property type="evidence" value="ECO:0007669"/>
    <property type="project" value="UniProtKB-EC"/>
</dbReference>
<dbReference type="OrthoDB" id="3176171at2759"/>
<dbReference type="InterPro" id="IPR011993">
    <property type="entry name" value="PH-like_dom_sf"/>
</dbReference>
<feature type="compositionally biased region" description="Basic and acidic residues" evidence="21">
    <location>
        <begin position="594"/>
        <end position="607"/>
    </location>
</feature>
<dbReference type="InterPro" id="IPR008984">
    <property type="entry name" value="SMAD_FHA_dom_sf"/>
</dbReference>
<dbReference type="PROSITE" id="PS50003">
    <property type="entry name" value="PH_DOMAIN"/>
    <property type="match status" value="1"/>
</dbReference>
<dbReference type="Pfam" id="PF00225">
    <property type="entry name" value="Kinesin"/>
    <property type="match status" value="1"/>
</dbReference>
<feature type="region of interest" description="Disordered" evidence="21">
    <location>
        <begin position="1029"/>
        <end position="1052"/>
    </location>
</feature>
<evidence type="ECO:0000256" key="7">
    <source>
        <dbReference type="ARBA" id="ARBA00022741"/>
    </source>
</evidence>
<dbReference type="EC" id="5.6.1.3" evidence="18"/>
<dbReference type="PANTHER" id="PTHR47117">
    <property type="entry name" value="STAR-RELATED LIPID TRANSFER PROTEIN 9"/>
    <property type="match status" value="1"/>
</dbReference>
<evidence type="ECO:0000256" key="5">
    <source>
        <dbReference type="ARBA" id="ARBA00022553"/>
    </source>
</evidence>
<dbReference type="SUPFAM" id="SSF49879">
    <property type="entry name" value="SMAD/FHA domain"/>
    <property type="match status" value="1"/>
</dbReference>
<evidence type="ECO:0000259" key="22">
    <source>
        <dbReference type="PROSITE" id="PS50003"/>
    </source>
</evidence>
<feature type="domain" description="Kinesin motor" evidence="23">
    <location>
        <begin position="3"/>
        <end position="356"/>
    </location>
</feature>
<evidence type="ECO:0000256" key="20">
    <source>
        <dbReference type="SAM" id="Coils"/>
    </source>
</evidence>
<protein>
    <recommendedName>
        <fullName evidence="3">Kinesin-like protein unc-104</fullName>
        <ecNumber evidence="18">5.6.1.3</ecNumber>
    </recommendedName>
</protein>
<gene>
    <name evidence="25" type="primary">LOC106162045</name>
</gene>
<keyword evidence="13" id="KW-0206">Cytoskeleton</keyword>
<keyword evidence="11" id="KW-0472">Membrane</keyword>
<accession>A0A2R2MN45</accession>
<feature type="coiled-coil region" evidence="20">
    <location>
        <begin position="656"/>
        <end position="712"/>
    </location>
</feature>
<dbReference type="Proteomes" id="UP000085678">
    <property type="component" value="Unplaced"/>
</dbReference>
<comment type="similarity">
    <text evidence="19">Belongs to the TRAFAC class myosin-kinesin ATPase superfamily. Kinesin family.</text>
</comment>
<dbReference type="GO" id="GO:0008017">
    <property type="term" value="F:microtubule binding"/>
    <property type="evidence" value="ECO:0007669"/>
    <property type="project" value="InterPro"/>
</dbReference>
<dbReference type="STRING" id="7574.A0A2R2MN45"/>
<keyword evidence="6" id="KW-0493">Microtubule</keyword>
<dbReference type="Gene3D" id="2.30.29.30">
    <property type="entry name" value="Pleckstrin-homology domain (PH domain)/Phosphotyrosine-binding domain (PTB)"/>
    <property type="match status" value="1"/>
</dbReference>
<keyword evidence="8 19" id="KW-0067">ATP-binding</keyword>
<feature type="binding site" evidence="19">
    <location>
        <begin position="97"/>
        <end position="104"/>
    </location>
    <ligand>
        <name>ATP</name>
        <dbReference type="ChEBI" id="CHEBI:30616"/>
    </ligand>
</feature>
<keyword evidence="15" id="KW-0968">Cytoplasmic vesicle</keyword>
<dbReference type="SUPFAM" id="SSF52540">
    <property type="entry name" value="P-loop containing nucleoside triphosphate hydrolases"/>
    <property type="match status" value="1"/>
</dbReference>
<dbReference type="PROSITE" id="PS00411">
    <property type="entry name" value="KINESIN_MOTOR_1"/>
    <property type="match status" value="1"/>
</dbReference>
<evidence type="ECO:0000313" key="24">
    <source>
        <dbReference type="Proteomes" id="UP000085678"/>
    </source>
</evidence>
<evidence type="ECO:0000256" key="1">
    <source>
        <dbReference type="ARBA" id="ARBA00004245"/>
    </source>
</evidence>
<evidence type="ECO:0000256" key="19">
    <source>
        <dbReference type="PROSITE-ProRule" id="PRU00283"/>
    </source>
</evidence>
<keyword evidence="24" id="KW-1185">Reference proteome</keyword>
<organism evidence="24 25">
    <name type="scientific">Lingula anatina</name>
    <name type="common">Brachiopod</name>
    <name type="synonym">Lingula unguis</name>
    <dbReference type="NCBI Taxonomy" id="7574"/>
    <lineage>
        <taxon>Eukaryota</taxon>
        <taxon>Metazoa</taxon>
        <taxon>Spiralia</taxon>
        <taxon>Lophotrochozoa</taxon>
        <taxon>Brachiopoda</taxon>
        <taxon>Linguliformea</taxon>
        <taxon>Lingulata</taxon>
        <taxon>Lingulida</taxon>
        <taxon>Linguloidea</taxon>
        <taxon>Lingulidae</taxon>
        <taxon>Lingula</taxon>
    </lineage>
</organism>
<dbReference type="PROSITE" id="PS50067">
    <property type="entry name" value="KINESIN_MOTOR_2"/>
    <property type="match status" value="1"/>
</dbReference>
<dbReference type="Gene3D" id="6.10.250.2520">
    <property type="match status" value="1"/>
</dbReference>
<evidence type="ECO:0000259" key="23">
    <source>
        <dbReference type="PROSITE" id="PS50067"/>
    </source>
</evidence>
<dbReference type="InterPro" id="IPR036961">
    <property type="entry name" value="Kinesin_motor_dom_sf"/>
</dbReference>
<dbReference type="GeneID" id="106162045"/>
<evidence type="ECO:0000313" key="25">
    <source>
        <dbReference type="RefSeq" id="XP_023931636.1"/>
    </source>
</evidence>
<dbReference type="SMART" id="SM00233">
    <property type="entry name" value="PH"/>
    <property type="match status" value="1"/>
</dbReference>
<dbReference type="CDD" id="cd22249">
    <property type="entry name" value="UDM1_RNF168_RNF169-like"/>
    <property type="match status" value="1"/>
</dbReference>
<dbReference type="SMART" id="SM00129">
    <property type="entry name" value="KISc"/>
    <property type="match status" value="1"/>
</dbReference>
<dbReference type="Pfam" id="PF12423">
    <property type="entry name" value="KIF1B"/>
    <property type="match status" value="1"/>
</dbReference>
<evidence type="ECO:0000256" key="3">
    <source>
        <dbReference type="ARBA" id="ARBA00020751"/>
    </source>
</evidence>
<keyword evidence="5" id="KW-0597">Phosphoprotein</keyword>
<evidence type="ECO:0000256" key="11">
    <source>
        <dbReference type="ARBA" id="ARBA00023136"/>
    </source>
</evidence>